<dbReference type="PANTHER" id="PTHR33452">
    <property type="entry name" value="OXIDOREDUCTASE CATD-RELATED"/>
    <property type="match status" value="1"/>
</dbReference>
<comment type="similarity">
    <text evidence="2">Belongs to the DoxX family.</text>
</comment>
<accession>A0A1G8UVL2</accession>
<dbReference type="STRING" id="86666.SAMN04490247_2427"/>
<evidence type="ECO:0000256" key="4">
    <source>
        <dbReference type="ARBA" id="ARBA00022692"/>
    </source>
</evidence>
<sequence length="136" mass="14239">MNKEETGSLIVRVILGIIFFMHGLDKFQGGLGNTAGFFDSVGVPGFLAYVVAFIELIGGIVLILGIGTKVIGTLFAIIMVGAILTAKRSAGFLGGYELDLALLGMSIYTALAGNKGFALGETLFTSDRDKTLEKAS</sequence>
<evidence type="ECO:0000256" key="6">
    <source>
        <dbReference type="ARBA" id="ARBA00023136"/>
    </source>
</evidence>
<dbReference type="AlphaFoldDB" id="A0A1G8UVL2"/>
<dbReference type="RefSeq" id="WP_093194127.1">
    <property type="nucleotide sequence ID" value="NZ_FNEV01000007.1"/>
</dbReference>
<keyword evidence="9" id="KW-1185">Reference proteome</keyword>
<dbReference type="InterPro" id="IPR051907">
    <property type="entry name" value="DoxX-like_oxidoreductase"/>
</dbReference>
<organism evidence="8 9">
    <name type="scientific">Salimicrobium halophilum</name>
    <dbReference type="NCBI Taxonomy" id="86666"/>
    <lineage>
        <taxon>Bacteria</taxon>
        <taxon>Bacillati</taxon>
        <taxon>Bacillota</taxon>
        <taxon>Bacilli</taxon>
        <taxon>Bacillales</taxon>
        <taxon>Bacillaceae</taxon>
        <taxon>Salimicrobium</taxon>
    </lineage>
</organism>
<evidence type="ECO:0000256" key="7">
    <source>
        <dbReference type="SAM" id="Phobius"/>
    </source>
</evidence>
<evidence type="ECO:0000256" key="5">
    <source>
        <dbReference type="ARBA" id="ARBA00022989"/>
    </source>
</evidence>
<evidence type="ECO:0000256" key="2">
    <source>
        <dbReference type="ARBA" id="ARBA00006679"/>
    </source>
</evidence>
<dbReference type="PANTHER" id="PTHR33452:SF1">
    <property type="entry name" value="INNER MEMBRANE PROTEIN YPHA-RELATED"/>
    <property type="match status" value="1"/>
</dbReference>
<dbReference type="OrthoDB" id="886570at2"/>
<protein>
    <submittedName>
        <fullName evidence="8">Uncharacterized membrane protein YphA, DoxX/SURF4 family</fullName>
    </submittedName>
</protein>
<dbReference type="EMBL" id="FNEV01000007">
    <property type="protein sequence ID" value="SDJ57828.1"/>
    <property type="molecule type" value="Genomic_DNA"/>
</dbReference>
<name>A0A1G8UVL2_9BACI</name>
<dbReference type="GO" id="GO:0005886">
    <property type="term" value="C:plasma membrane"/>
    <property type="evidence" value="ECO:0007669"/>
    <property type="project" value="UniProtKB-SubCell"/>
</dbReference>
<comment type="subcellular location">
    <subcellularLocation>
        <location evidence="1">Cell membrane</location>
        <topology evidence="1">Multi-pass membrane protein</topology>
    </subcellularLocation>
</comment>
<dbReference type="InterPro" id="IPR032808">
    <property type="entry name" value="DoxX"/>
</dbReference>
<feature type="transmembrane region" description="Helical" evidence="7">
    <location>
        <begin position="36"/>
        <end position="54"/>
    </location>
</feature>
<keyword evidence="4 7" id="KW-0812">Transmembrane</keyword>
<evidence type="ECO:0000256" key="3">
    <source>
        <dbReference type="ARBA" id="ARBA00022475"/>
    </source>
</evidence>
<dbReference type="Pfam" id="PF07681">
    <property type="entry name" value="DoxX"/>
    <property type="match status" value="1"/>
</dbReference>
<evidence type="ECO:0000313" key="9">
    <source>
        <dbReference type="Proteomes" id="UP000199225"/>
    </source>
</evidence>
<keyword evidence="6 7" id="KW-0472">Membrane</keyword>
<feature type="transmembrane region" description="Helical" evidence="7">
    <location>
        <begin position="6"/>
        <end position="24"/>
    </location>
</feature>
<proteinExistence type="inferred from homology"/>
<reference evidence="9" key="1">
    <citation type="submission" date="2016-10" db="EMBL/GenBank/DDBJ databases">
        <authorList>
            <person name="Varghese N."/>
            <person name="Submissions S."/>
        </authorList>
    </citation>
    <scope>NUCLEOTIDE SEQUENCE [LARGE SCALE GENOMIC DNA]</scope>
    <source>
        <strain evidence="9">DSM 4771</strain>
    </source>
</reference>
<evidence type="ECO:0000313" key="8">
    <source>
        <dbReference type="EMBL" id="SDJ57828.1"/>
    </source>
</evidence>
<feature type="transmembrane region" description="Helical" evidence="7">
    <location>
        <begin position="60"/>
        <end position="84"/>
    </location>
</feature>
<dbReference type="Proteomes" id="UP000199225">
    <property type="component" value="Unassembled WGS sequence"/>
</dbReference>
<evidence type="ECO:0000256" key="1">
    <source>
        <dbReference type="ARBA" id="ARBA00004651"/>
    </source>
</evidence>
<keyword evidence="3" id="KW-1003">Cell membrane</keyword>
<gene>
    <name evidence="8" type="ORF">SAMN04490247_2427</name>
</gene>
<keyword evidence="5 7" id="KW-1133">Transmembrane helix</keyword>